<keyword evidence="3 4" id="KW-0472">Membrane</keyword>
<dbReference type="GO" id="GO:0005506">
    <property type="term" value="F:iron ion binding"/>
    <property type="evidence" value="ECO:0007669"/>
    <property type="project" value="InterPro"/>
</dbReference>
<keyword evidence="7" id="KW-1185">Reference proteome</keyword>
<dbReference type="PRINTS" id="PR00463">
    <property type="entry name" value="EP450I"/>
</dbReference>
<evidence type="ECO:0000256" key="1">
    <source>
        <dbReference type="ARBA" id="ARBA00004141"/>
    </source>
</evidence>
<organism evidence="6 7">
    <name type="scientific">[Myrmecia] bisecta</name>
    <dbReference type="NCBI Taxonomy" id="41462"/>
    <lineage>
        <taxon>Eukaryota</taxon>
        <taxon>Viridiplantae</taxon>
        <taxon>Chlorophyta</taxon>
        <taxon>core chlorophytes</taxon>
        <taxon>Trebouxiophyceae</taxon>
        <taxon>Trebouxiales</taxon>
        <taxon>Trebouxiaceae</taxon>
        <taxon>Myrmecia</taxon>
    </lineage>
</organism>
<dbReference type="Pfam" id="PF00153">
    <property type="entry name" value="Mito_carr"/>
    <property type="match status" value="2"/>
</dbReference>
<dbReference type="CDD" id="cd00302">
    <property type="entry name" value="cytochrome_P450"/>
    <property type="match status" value="1"/>
</dbReference>
<evidence type="ECO:0008006" key="8">
    <source>
        <dbReference type="Google" id="ProtNLM"/>
    </source>
</evidence>
<dbReference type="Proteomes" id="UP001489004">
    <property type="component" value="Unassembled WGS sequence"/>
</dbReference>
<dbReference type="GO" id="GO:0004497">
    <property type="term" value="F:monooxygenase activity"/>
    <property type="evidence" value="ECO:0007669"/>
    <property type="project" value="InterPro"/>
</dbReference>
<protein>
    <recommendedName>
        <fullName evidence="8">Cytochrome P450</fullName>
    </recommendedName>
</protein>
<evidence type="ECO:0000313" key="7">
    <source>
        <dbReference type="Proteomes" id="UP001489004"/>
    </source>
</evidence>
<dbReference type="GO" id="GO:0016705">
    <property type="term" value="F:oxidoreductase activity, acting on paired donors, with incorporation or reduction of molecular oxygen"/>
    <property type="evidence" value="ECO:0007669"/>
    <property type="project" value="InterPro"/>
</dbReference>
<dbReference type="Gene3D" id="1.10.630.10">
    <property type="entry name" value="Cytochrome P450"/>
    <property type="match status" value="1"/>
</dbReference>
<dbReference type="EMBL" id="JALJOR010000009">
    <property type="protein sequence ID" value="KAK9811231.1"/>
    <property type="molecule type" value="Genomic_DNA"/>
</dbReference>
<sequence>MSRRATPVEVDWERLDKTKFLFVGAGLFSGVTTCLFPLTVIKTRQMALPGAPSGLRGAQQTAQQIWRYDGIRGFYRGFGTVIFGAIPARGVYLTTLEAVKSAVNTAVSSPKRTEAQTAAISNFVGGAMARQIIQREGVLGLYRGFGASLATFVPSSAVWWSAYGAYQKVIWSQVDKIMPEDDLPQLTGLDHTPAIHSASLVFGVQTCAGLLAGCTSAVLTNPLDVVKTRLQPGGILRLRIFWQNFIILVEPQLVSELLRHPDFDKDVDLFYKTIDLVTSPSGKCPNLFSAPTDARWKLVRKAMALAFNPQNIRKGFHQVVKTNMEMAQILLQRGPNAVVDMDNLAQRASLDIIGGVGFDQTFNAVNGFGSRKHTDDVMSWIKAGLLEVEHRWKNPLRTAAPWLFPDCRHGIAACRKFQAAMRQLLADVKARGSDWEATDTSIAAHVLRIRDPDTGLSLPDEELLAQFGILFIAGFETTGHTIAWALYHISQHPEVEAKIAFELDGLGLLVTPQNPHPCEMTYGDLGKLKYLGMVIKESMRMLPATADGTVHVCKAGDRRLGPHLIPQGVPVWVPFYAVQNSSTLWDKPHEFIPERLAAEMGGPAGVQASEHNLLTLQPANGLKMHCIPRHGAA</sequence>
<comment type="subcellular location">
    <subcellularLocation>
        <location evidence="1">Membrane</location>
        <topology evidence="1">Multi-pass membrane protein</topology>
    </subcellularLocation>
</comment>
<dbReference type="InterPro" id="IPR023395">
    <property type="entry name" value="MCP_dom_sf"/>
</dbReference>
<comment type="caution">
    <text evidence="6">The sequence shown here is derived from an EMBL/GenBank/DDBJ whole genome shotgun (WGS) entry which is preliminary data.</text>
</comment>
<keyword evidence="5" id="KW-1133">Transmembrane helix</keyword>
<dbReference type="InterPro" id="IPR002401">
    <property type="entry name" value="Cyt_P450_E_grp-I"/>
</dbReference>
<feature type="repeat" description="Solcar" evidence="4">
    <location>
        <begin position="18"/>
        <end position="102"/>
    </location>
</feature>
<dbReference type="SUPFAM" id="SSF103506">
    <property type="entry name" value="Mitochondrial carrier"/>
    <property type="match status" value="1"/>
</dbReference>
<evidence type="ECO:0000256" key="5">
    <source>
        <dbReference type="SAM" id="Phobius"/>
    </source>
</evidence>
<dbReference type="SUPFAM" id="SSF48264">
    <property type="entry name" value="Cytochrome P450"/>
    <property type="match status" value="1"/>
</dbReference>
<dbReference type="PANTHER" id="PTHR46080:SF3">
    <property type="entry name" value="MITOCHONDRIAL SUBSTRATE CARRIER FAMILY PROTEIN"/>
    <property type="match status" value="1"/>
</dbReference>
<evidence type="ECO:0000256" key="3">
    <source>
        <dbReference type="ARBA" id="ARBA00023136"/>
    </source>
</evidence>
<dbReference type="InterPro" id="IPR018108">
    <property type="entry name" value="MCP_transmembrane"/>
</dbReference>
<dbReference type="PANTHER" id="PTHR46080">
    <property type="entry name" value="MITOCHONDRIAL SUBSTRATE CARRIER FAMILY PROTEIN J"/>
    <property type="match status" value="1"/>
</dbReference>
<proteinExistence type="predicted"/>
<dbReference type="Pfam" id="PF00067">
    <property type="entry name" value="p450"/>
    <property type="match status" value="1"/>
</dbReference>
<dbReference type="PRINTS" id="PR00385">
    <property type="entry name" value="P450"/>
</dbReference>
<evidence type="ECO:0000313" key="6">
    <source>
        <dbReference type="EMBL" id="KAK9811231.1"/>
    </source>
</evidence>
<dbReference type="InterPro" id="IPR036396">
    <property type="entry name" value="Cyt_P450_sf"/>
</dbReference>
<gene>
    <name evidence="6" type="ORF">WJX72_000390</name>
</gene>
<dbReference type="AlphaFoldDB" id="A0AAW1PS02"/>
<dbReference type="GO" id="GO:0016020">
    <property type="term" value="C:membrane"/>
    <property type="evidence" value="ECO:0007669"/>
    <property type="project" value="UniProtKB-SubCell"/>
</dbReference>
<dbReference type="GO" id="GO:0020037">
    <property type="term" value="F:heme binding"/>
    <property type="evidence" value="ECO:0007669"/>
    <property type="project" value="InterPro"/>
</dbReference>
<dbReference type="Gene3D" id="1.50.40.10">
    <property type="entry name" value="Mitochondrial carrier domain"/>
    <property type="match status" value="2"/>
</dbReference>
<dbReference type="PROSITE" id="PS50920">
    <property type="entry name" value="SOLCAR"/>
    <property type="match status" value="1"/>
</dbReference>
<keyword evidence="2 4" id="KW-0812">Transmembrane</keyword>
<dbReference type="InterPro" id="IPR001128">
    <property type="entry name" value="Cyt_P450"/>
</dbReference>
<reference evidence="6 7" key="1">
    <citation type="journal article" date="2024" name="Nat. Commun.">
        <title>Phylogenomics reveals the evolutionary origins of lichenization in chlorophyte algae.</title>
        <authorList>
            <person name="Puginier C."/>
            <person name="Libourel C."/>
            <person name="Otte J."/>
            <person name="Skaloud P."/>
            <person name="Haon M."/>
            <person name="Grisel S."/>
            <person name="Petersen M."/>
            <person name="Berrin J.G."/>
            <person name="Delaux P.M."/>
            <person name="Dal Grande F."/>
            <person name="Keller J."/>
        </authorList>
    </citation>
    <scope>NUCLEOTIDE SEQUENCE [LARGE SCALE GENOMIC DNA]</scope>
    <source>
        <strain evidence="6 7">SAG 2043</strain>
    </source>
</reference>
<evidence type="ECO:0000256" key="2">
    <source>
        <dbReference type="ARBA" id="ARBA00022692"/>
    </source>
</evidence>
<name>A0AAW1PS02_9CHLO</name>
<feature type="transmembrane region" description="Helical" evidence="5">
    <location>
        <begin position="20"/>
        <end position="41"/>
    </location>
</feature>
<evidence type="ECO:0000256" key="4">
    <source>
        <dbReference type="PROSITE-ProRule" id="PRU00282"/>
    </source>
</evidence>
<accession>A0AAW1PS02</accession>